<evidence type="ECO:0000259" key="1">
    <source>
        <dbReference type="PROSITE" id="PS51352"/>
    </source>
</evidence>
<proteinExistence type="predicted"/>
<dbReference type="PROSITE" id="PS51352">
    <property type="entry name" value="THIOREDOXIN_2"/>
    <property type="match status" value="1"/>
</dbReference>
<dbReference type="EMBL" id="CAFBMO010000013">
    <property type="protein sequence ID" value="CAB4901498.1"/>
    <property type="molecule type" value="Genomic_DNA"/>
</dbReference>
<dbReference type="EMBL" id="CAEZVB010000016">
    <property type="protein sequence ID" value="CAB4618217.1"/>
    <property type="molecule type" value="Genomic_DNA"/>
</dbReference>
<dbReference type="InterPro" id="IPR013766">
    <property type="entry name" value="Thioredoxin_domain"/>
</dbReference>
<sequence>MLGLILLIAVLVLASFFGLWRKKTDGTMKPVSSKAVAAPIPVADDAPEVDVHTASIAEHGGEKLTAEILGSALGTHATLVQFSTAFCQPCRATRRILDEVATMVPGTVHLEIDAEAHLDLVRQLDVRRTPTVLVLDAQGVITKRAVGMPRKADVIAALGEVL</sequence>
<feature type="domain" description="Thioredoxin" evidence="1">
    <location>
        <begin position="40"/>
        <end position="162"/>
    </location>
</feature>
<evidence type="ECO:0000313" key="2">
    <source>
        <dbReference type="EMBL" id="CAB4618217.1"/>
    </source>
</evidence>
<protein>
    <submittedName>
        <fullName evidence="2">Unannotated protein</fullName>
    </submittedName>
</protein>
<dbReference type="Gene3D" id="3.40.30.10">
    <property type="entry name" value="Glutaredoxin"/>
    <property type="match status" value="1"/>
</dbReference>
<dbReference type="Pfam" id="PF00085">
    <property type="entry name" value="Thioredoxin"/>
    <property type="match status" value="1"/>
</dbReference>
<organism evidence="2">
    <name type="scientific">freshwater metagenome</name>
    <dbReference type="NCBI Taxonomy" id="449393"/>
    <lineage>
        <taxon>unclassified sequences</taxon>
        <taxon>metagenomes</taxon>
        <taxon>ecological metagenomes</taxon>
    </lineage>
</organism>
<accession>A0A6J6I0G7</accession>
<dbReference type="CDD" id="cd02947">
    <property type="entry name" value="TRX_family"/>
    <property type="match status" value="1"/>
</dbReference>
<evidence type="ECO:0000313" key="3">
    <source>
        <dbReference type="EMBL" id="CAB4901498.1"/>
    </source>
</evidence>
<dbReference type="AlphaFoldDB" id="A0A6J6I0G7"/>
<gene>
    <name evidence="2" type="ORF">UFOPK1908_00550</name>
    <name evidence="3" type="ORF">UFOPK3576_00491</name>
</gene>
<reference evidence="2" key="1">
    <citation type="submission" date="2020-05" db="EMBL/GenBank/DDBJ databases">
        <authorList>
            <person name="Chiriac C."/>
            <person name="Salcher M."/>
            <person name="Ghai R."/>
            <person name="Kavagutti S V."/>
        </authorList>
    </citation>
    <scope>NUCLEOTIDE SEQUENCE</scope>
</reference>
<dbReference type="InterPro" id="IPR036249">
    <property type="entry name" value="Thioredoxin-like_sf"/>
</dbReference>
<name>A0A6J6I0G7_9ZZZZ</name>
<dbReference type="SUPFAM" id="SSF52833">
    <property type="entry name" value="Thioredoxin-like"/>
    <property type="match status" value="1"/>
</dbReference>